<evidence type="ECO:0000259" key="4">
    <source>
        <dbReference type="PROSITE" id="PS50835"/>
    </source>
</evidence>
<comment type="caution">
    <text evidence="5">The sequence shown here is derived from an EMBL/GenBank/DDBJ whole genome shotgun (WGS) entry which is preliminary data.</text>
</comment>
<sequence length="432" mass="47069">MFTKILVCCLLQLQFVSKADGVSLTLNPSSIVIGSSTMNPTMSLSVQCSSSGTLDIDTLLQLRLSRRKFTESTLAGIASMKFDGVAKLDSVVPSDIQNRSPNITGSVDVGQKSGTMTLSMNAQTMLCSDQAEFNCSLTYIDTNQNTQTVSDIKNFTVITVPSEVLIDSPIYFDDKGSMQQLNNNSVLPVGTQITYRCTAIIGSVPEGEVIWERSSEMGTINSFIPYTPAQPNDIVQQASRQDGCIYRRTSTMYYNLTQLDEDGISFRCRARSYLGGQLYDALTNQQYRSFTASSSSGSNRPVAGSVATAQGGVIAGAVIGAIAGVVLIIVLIYFLWYRRRSSGESYRTKEEGERPEPPPTDYTYTMPDKKKMDGYDNKGLEEPQEKTRYPRSGRGGFDAREGRNGRGHHNPGMDDEDGGTMHMSSGPIGTGV</sequence>
<feature type="transmembrane region" description="Helical" evidence="2">
    <location>
        <begin position="313"/>
        <end position="337"/>
    </location>
</feature>
<evidence type="ECO:0000256" key="1">
    <source>
        <dbReference type="SAM" id="MobiDB-lite"/>
    </source>
</evidence>
<gene>
    <name evidence="5" type="ORF">ACJMK2_026896</name>
</gene>
<accession>A0ABD3XLD3</accession>
<keyword evidence="2" id="KW-1133">Transmembrane helix</keyword>
<dbReference type="AlphaFoldDB" id="A0ABD3XLD3"/>
<dbReference type="PROSITE" id="PS50835">
    <property type="entry name" value="IG_LIKE"/>
    <property type="match status" value="1"/>
</dbReference>
<dbReference type="EMBL" id="JBJQND010000002">
    <property type="protein sequence ID" value="KAL3886940.1"/>
    <property type="molecule type" value="Genomic_DNA"/>
</dbReference>
<evidence type="ECO:0000256" key="3">
    <source>
        <dbReference type="SAM" id="SignalP"/>
    </source>
</evidence>
<feature type="signal peptide" evidence="3">
    <location>
        <begin position="1"/>
        <end position="21"/>
    </location>
</feature>
<feature type="compositionally biased region" description="Basic and acidic residues" evidence="1">
    <location>
        <begin position="346"/>
        <end position="356"/>
    </location>
</feature>
<reference evidence="5 6" key="1">
    <citation type="submission" date="2024-11" db="EMBL/GenBank/DDBJ databases">
        <title>Chromosome-level genome assembly of the freshwater bivalve Anodonta woodiana.</title>
        <authorList>
            <person name="Chen X."/>
        </authorList>
    </citation>
    <scope>NUCLEOTIDE SEQUENCE [LARGE SCALE GENOMIC DNA]</scope>
    <source>
        <strain evidence="5">MN2024</strain>
        <tissue evidence="5">Gills</tissue>
    </source>
</reference>
<dbReference type="Proteomes" id="UP001634394">
    <property type="component" value="Unassembled WGS sequence"/>
</dbReference>
<evidence type="ECO:0000256" key="2">
    <source>
        <dbReference type="SAM" id="Phobius"/>
    </source>
</evidence>
<proteinExistence type="predicted"/>
<feature type="compositionally biased region" description="Basic and acidic residues" evidence="1">
    <location>
        <begin position="367"/>
        <end position="388"/>
    </location>
</feature>
<dbReference type="CDD" id="cd12087">
    <property type="entry name" value="TM_EGFR-like"/>
    <property type="match status" value="1"/>
</dbReference>
<keyword evidence="6" id="KW-1185">Reference proteome</keyword>
<evidence type="ECO:0000313" key="6">
    <source>
        <dbReference type="Proteomes" id="UP001634394"/>
    </source>
</evidence>
<keyword evidence="3" id="KW-0732">Signal</keyword>
<keyword evidence="2" id="KW-0472">Membrane</keyword>
<feature type="chain" id="PRO_5044754110" description="Ig-like domain-containing protein" evidence="3">
    <location>
        <begin position="22"/>
        <end position="432"/>
    </location>
</feature>
<organism evidence="5 6">
    <name type="scientific">Sinanodonta woodiana</name>
    <name type="common">Chinese pond mussel</name>
    <name type="synonym">Anodonta woodiana</name>
    <dbReference type="NCBI Taxonomy" id="1069815"/>
    <lineage>
        <taxon>Eukaryota</taxon>
        <taxon>Metazoa</taxon>
        <taxon>Spiralia</taxon>
        <taxon>Lophotrochozoa</taxon>
        <taxon>Mollusca</taxon>
        <taxon>Bivalvia</taxon>
        <taxon>Autobranchia</taxon>
        <taxon>Heteroconchia</taxon>
        <taxon>Palaeoheterodonta</taxon>
        <taxon>Unionida</taxon>
        <taxon>Unionoidea</taxon>
        <taxon>Unionidae</taxon>
        <taxon>Unioninae</taxon>
        <taxon>Sinanodonta</taxon>
    </lineage>
</organism>
<evidence type="ECO:0000313" key="5">
    <source>
        <dbReference type="EMBL" id="KAL3886940.1"/>
    </source>
</evidence>
<keyword evidence="2" id="KW-0812">Transmembrane</keyword>
<name>A0ABD3XLD3_SINWO</name>
<protein>
    <recommendedName>
        <fullName evidence="4">Ig-like domain-containing protein</fullName>
    </recommendedName>
</protein>
<dbReference type="InterPro" id="IPR007110">
    <property type="entry name" value="Ig-like_dom"/>
</dbReference>
<feature type="region of interest" description="Disordered" evidence="1">
    <location>
        <begin position="344"/>
        <end position="432"/>
    </location>
</feature>
<feature type="domain" description="Ig-like" evidence="4">
    <location>
        <begin position="161"/>
        <end position="291"/>
    </location>
</feature>